<dbReference type="AlphaFoldDB" id="R0G6J7"/>
<dbReference type="PROSITE" id="PS00751">
    <property type="entry name" value="TCP1_2"/>
    <property type="match status" value="1"/>
</dbReference>
<comment type="similarity">
    <text evidence="2 7">Belongs to the TCP-1 chaperonin family.</text>
</comment>
<dbReference type="EMBL" id="KB870857">
    <property type="protein sequence ID" value="EOA12114.1"/>
    <property type="molecule type" value="Genomic_DNA"/>
</dbReference>
<dbReference type="GO" id="GO:0140662">
    <property type="term" value="F:ATP-dependent protein folding chaperone"/>
    <property type="evidence" value="ECO:0007669"/>
    <property type="project" value="InterPro"/>
</dbReference>
<dbReference type="PANTHER" id="PTHR11353">
    <property type="entry name" value="CHAPERONIN"/>
    <property type="match status" value="1"/>
</dbReference>
<keyword evidence="3" id="KW-0963">Cytoplasm</keyword>
<dbReference type="GO" id="GO:0051082">
    <property type="term" value="F:unfolded protein binding"/>
    <property type="evidence" value="ECO:0007669"/>
    <property type="project" value="InterPro"/>
</dbReference>
<evidence type="ECO:0000313" key="9">
    <source>
        <dbReference type="Proteomes" id="UP000029121"/>
    </source>
</evidence>
<dbReference type="PROSITE" id="PS00750">
    <property type="entry name" value="TCP1_1"/>
    <property type="match status" value="1"/>
</dbReference>
<dbReference type="FunFam" id="1.10.560.10:FF:000058">
    <property type="entry name" value="T-complex protein 1 subunit zeta"/>
    <property type="match status" value="1"/>
</dbReference>
<dbReference type="Proteomes" id="UP000029121">
    <property type="component" value="Unassembled WGS sequence"/>
</dbReference>
<evidence type="ECO:0000256" key="6">
    <source>
        <dbReference type="ARBA" id="ARBA00023186"/>
    </source>
</evidence>
<accession>R0G6J7</accession>
<protein>
    <recommendedName>
        <fullName evidence="10">T-complex protein 1 subunit zeta</fullName>
    </recommendedName>
</protein>
<keyword evidence="9" id="KW-1185">Reference proteome</keyword>
<dbReference type="InterPro" id="IPR002194">
    <property type="entry name" value="Chaperonin_TCP-1_CS"/>
</dbReference>
<dbReference type="GO" id="GO:0005524">
    <property type="term" value="F:ATP binding"/>
    <property type="evidence" value="ECO:0007669"/>
    <property type="project" value="UniProtKB-KW"/>
</dbReference>
<feature type="non-terminal residue" evidence="8">
    <location>
        <position position="111"/>
    </location>
</feature>
<keyword evidence="6 7" id="KW-0143">Chaperone</keyword>
<dbReference type="Pfam" id="PF00118">
    <property type="entry name" value="Cpn60_TCP1"/>
    <property type="match status" value="1"/>
</dbReference>
<dbReference type="SUPFAM" id="SSF48592">
    <property type="entry name" value="GroEL equatorial domain-like"/>
    <property type="match status" value="1"/>
</dbReference>
<organism evidence="8 9">
    <name type="scientific">Capsella rubella</name>
    <dbReference type="NCBI Taxonomy" id="81985"/>
    <lineage>
        <taxon>Eukaryota</taxon>
        <taxon>Viridiplantae</taxon>
        <taxon>Streptophyta</taxon>
        <taxon>Embryophyta</taxon>
        <taxon>Tracheophyta</taxon>
        <taxon>Spermatophyta</taxon>
        <taxon>Magnoliopsida</taxon>
        <taxon>eudicotyledons</taxon>
        <taxon>Gunneridae</taxon>
        <taxon>Pentapetalae</taxon>
        <taxon>rosids</taxon>
        <taxon>malvids</taxon>
        <taxon>Brassicales</taxon>
        <taxon>Brassicaceae</taxon>
        <taxon>Camelineae</taxon>
        <taxon>Capsella</taxon>
    </lineage>
</organism>
<reference evidence="9" key="1">
    <citation type="journal article" date="2013" name="Nat. Genet.">
        <title>The Capsella rubella genome and the genomic consequences of rapid mating system evolution.</title>
        <authorList>
            <person name="Slotte T."/>
            <person name="Hazzouri K.M."/>
            <person name="Agren J.A."/>
            <person name="Koenig D."/>
            <person name="Maumus F."/>
            <person name="Guo Y.L."/>
            <person name="Steige K."/>
            <person name="Platts A.E."/>
            <person name="Escobar J.S."/>
            <person name="Newman L.K."/>
            <person name="Wang W."/>
            <person name="Mandakova T."/>
            <person name="Vello E."/>
            <person name="Smith L.M."/>
            <person name="Henz S.R."/>
            <person name="Steffen J."/>
            <person name="Takuno S."/>
            <person name="Brandvain Y."/>
            <person name="Coop G."/>
            <person name="Andolfatto P."/>
            <person name="Hu T.T."/>
            <person name="Blanchette M."/>
            <person name="Clark R.M."/>
            <person name="Quesneville H."/>
            <person name="Nordborg M."/>
            <person name="Gaut B.S."/>
            <person name="Lysak M.A."/>
            <person name="Jenkins J."/>
            <person name="Grimwood J."/>
            <person name="Chapman J."/>
            <person name="Prochnik S."/>
            <person name="Shu S."/>
            <person name="Rokhsar D."/>
            <person name="Schmutz J."/>
            <person name="Weigel D."/>
            <person name="Wright S.I."/>
        </authorList>
    </citation>
    <scope>NUCLEOTIDE SEQUENCE [LARGE SCALE GENOMIC DNA]</scope>
    <source>
        <strain evidence="9">cv. Monte Gargano</strain>
    </source>
</reference>
<keyword evidence="4 7" id="KW-0547">Nucleotide-binding</keyword>
<dbReference type="InterPro" id="IPR002423">
    <property type="entry name" value="Cpn60/GroEL/TCP-1"/>
</dbReference>
<dbReference type="InterPro" id="IPR027413">
    <property type="entry name" value="GROEL-like_equatorial_sf"/>
</dbReference>
<keyword evidence="5 7" id="KW-0067">ATP-binding</keyword>
<evidence type="ECO:0008006" key="10">
    <source>
        <dbReference type="Google" id="ProtNLM"/>
    </source>
</evidence>
<evidence type="ECO:0000313" key="8">
    <source>
        <dbReference type="EMBL" id="EOA12114.1"/>
    </source>
</evidence>
<proteinExistence type="inferred from homology"/>
<comment type="subcellular location">
    <subcellularLocation>
        <location evidence="1">Cytoplasm</location>
    </subcellularLocation>
</comment>
<dbReference type="eggNOG" id="KOG0359">
    <property type="taxonomic scope" value="Eukaryota"/>
</dbReference>
<evidence type="ECO:0000256" key="4">
    <source>
        <dbReference type="ARBA" id="ARBA00022741"/>
    </source>
</evidence>
<dbReference type="GO" id="GO:0005737">
    <property type="term" value="C:cytoplasm"/>
    <property type="evidence" value="ECO:0007669"/>
    <property type="project" value="UniProtKB-SubCell"/>
</dbReference>
<dbReference type="Gene3D" id="1.10.560.10">
    <property type="entry name" value="GroEL-like equatorial domain"/>
    <property type="match status" value="1"/>
</dbReference>
<evidence type="ECO:0000256" key="1">
    <source>
        <dbReference type="ARBA" id="ARBA00004496"/>
    </source>
</evidence>
<dbReference type="PRINTS" id="PR00304">
    <property type="entry name" value="TCOMPLEXTCP1"/>
</dbReference>
<dbReference type="InterPro" id="IPR017998">
    <property type="entry name" value="Chaperone_TCP-1"/>
</dbReference>
<name>R0G6J7_9BRAS</name>
<gene>
    <name evidence="8" type="ORF">CARUB_v100000101mg</name>
</gene>
<evidence type="ECO:0000256" key="2">
    <source>
        <dbReference type="ARBA" id="ARBA00008020"/>
    </source>
</evidence>
<evidence type="ECO:0000256" key="5">
    <source>
        <dbReference type="ARBA" id="ARBA00022840"/>
    </source>
</evidence>
<dbReference type="GO" id="GO:0016887">
    <property type="term" value="F:ATP hydrolysis activity"/>
    <property type="evidence" value="ECO:0007669"/>
    <property type="project" value="InterPro"/>
</dbReference>
<evidence type="ECO:0000256" key="7">
    <source>
        <dbReference type="RuleBase" id="RU004187"/>
    </source>
</evidence>
<sequence>MSVRVLNPNAEVLNKSAALHMTINAAKGLQDVLKSNLGPKGTIKMLVGGSGDIKLTKDGNTLLKEMQIQNPTAIMIARTAVAQDDISGDGTTSTVIFIGELMKQSDRCIDE</sequence>
<evidence type="ECO:0000256" key="3">
    <source>
        <dbReference type="ARBA" id="ARBA00022490"/>
    </source>
</evidence>
<dbReference type="STRING" id="81985.R0G6J7"/>